<keyword evidence="2" id="KW-0964">Secreted</keyword>
<dbReference type="InterPro" id="IPR050392">
    <property type="entry name" value="Collagen/C1q_domain"/>
</dbReference>
<dbReference type="STRING" id="8496.A0A151N005"/>
<evidence type="ECO:0000259" key="8">
    <source>
        <dbReference type="PROSITE" id="PS50871"/>
    </source>
</evidence>
<sequence>MGCSVETGQEGSAGPHRINMGKGLWDALGLGLALLLLAREMAVEAEAPHNCYGTPGLPGNPGMPGKDGRDGQKGAKGEPGIPAIPGTQGSKGQKGDPGIPGLPGKTGPMGPAGTPGDPGEPGLGGEPGDPGSYRQRHQAAFSVTRQTPQHPAKNTPVIFNRVITDISNDYSTTTGKFTCRVPGVYFFTFHASLTANLCVIMYKNREKVASFCDHISNSKQVSSGGILLKMEVGHQTWLAVNDYNGMVGIGGSDSVFSGFLLFPD</sequence>
<feature type="compositionally biased region" description="Basic and acidic residues" evidence="6">
    <location>
        <begin position="66"/>
        <end position="76"/>
    </location>
</feature>
<comment type="subcellular location">
    <subcellularLocation>
        <location evidence="1">Secreted</location>
    </subcellularLocation>
</comment>
<feature type="region of interest" description="Disordered" evidence="6">
    <location>
        <begin position="49"/>
        <end position="153"/>
    </location>
</feature>
<feature type="signal peptide" evidence="7">
    <location>
        <begin position="1"/>
        <end position="45"/>
    </location>
</feature>
<keyword evidence="5" id="KW-0379">Hydroxylation</keyword>
<dbReference type="eggNOG" id="ENOG502RZM2">
    <property type="taxonomic scope" value="Eukaryota"/>
</dbReference>
<dbReference type="PRINTS" id="PR00007">
    <property type="entry name" value="COMPLEMNTC1Q"/>
</dbReference>
<keyword evidence="10" id="KW-1185">Reference proteome</keyword>
<dbReference type="AlphaFoldDB" id="A0A151N005"/>
<evidence type="ECO:0000256" key="4">
    <source>
        <dbReference type="ARBA" id="ARBA00023119"/>
    </source>
</evidence>
<evidence type="ECO:0000256" key="7">
    <source>
        <dbReference type="SAM" id="SignalP"/>
    </source>
</evidence>
<dbReference type="PANTHER" id="PTHR15427">
    <property type="entry name" value="EMILIN ELASTIN MICROFIBRIL INTERFACE-LOCATED PROTEIN ELASTIN MICROFIBRIL INTERFACER"/>
    <property type="match status" value="1"/>
</dbReference>
<feature type="compositionally biased region" description="Gly residues" evidence="6">
    <location>
        <begin position="119"/>
        <end position="128"/>
    </location>
</feature>
<protein>
    <submittedName>
        <fullName evidence="9">Complement C1q subcomponent subunit C</fullName>
    </submittedName>
</protein>
<evidence type="ECO:0000313" key="9">
    <source>
        <dbReference type="EMBL" id="KYO30015.1"/>
    </source>
</evidence>
<dbReference type="EMBL" id="AKHW03004374">
    <property type="protein sequence ID" value="KYO30015.1"/>
    <property type="molecule type" value="Genomic_DNA"/>
</dbReference>
<dbReference type="PROSITE" id="PS50871">
    <property type="entry name" value="C1Q"/>
    <property type="match status" value="1"/>
</dbReference>
<dbReference type="Proteomes" id="UP000050525">
    <property type="component" value="Unassembled WGS sequence"/>
</dbReference>
<dbReference type="PANTHER" id="PTHR15427:SF29">
    <property type="entry name" value="COMPLEMENT C1Q SUBCOMPONENT SUBUNIT C"/>
    <property type="match status" value="1"/>
</dbReference>
<dbReference type="GO" id="GO:0005576">
    <property type="term" value="C:extracellular region"/>
    <property type="evidence" value="ECO:0007669"/>
    <property type="project" value="UniProtKB-SubCell"/>
</dbReference>
<organism evidence="9 10">
    <name type="scientific">Alligator mississippiensis</name>
    <name type="common">American alligator</name>
    <dbReference type="NCBI Taxonomy" id="8496"/>
    <lineage>
        <taxon>Eukaryota</taxon>
        <taxon>Metazoa</taxon>
        <taxon>Chordata</taxon>
        <taxon>Craniata</taxon>
        <taxon>Vertebrata</taxon>
        <taxon>Euteleostomi</taxon>
        <taxon>Archelosauria</taxon>
        <taxon>Archosauria</taxon>
        <taxon>Crocodylia</taxon>
        <taxon>Alligatoridae</taxon>
        <taxon>Alligatorinae</taxon>
        <taxon>Alligator</taxon>
    </lineage>
</organism>
<accession>A0A151N005</accession>
<name>A0A151N005_ALLMI</name>
<dbReference type="SUPFAM" id="SSF49842">
    <property type="entry name" value="TNF-like"/>
    <property type="match status" value="1"/>
</dbReference>
<keyword evidence="3 7" id="KW-0732">Signal</keyword>
<dbReference type="Gene3D" id="2.60.120.40">
    <property type="match status" value="1"/>
</dbReference>
<keyword evidence="4" id="KW-0176">Collagen</keyword>
<feature type="chain" id="PRO_5007585608" evidence="7">
    <location>
        <begin position="46"/>
        <end position="264"/>
    </location>
</feature>
<proteinExistence type="predicted"/>
<evidence type="ECO:0000256" key="2">
    <source>
        <dbReference type="ARBA" id="ARBA00022525"/>
    </source>
</evidence>
<dbReference type="SMART" id="SM00110">
    <property type="entry name" value="C1Q"/>
    <property type="match status" value="1"/>
</dbReference>
<dbReference type="Pfam" id="PF01391">
    <property type="entry name" value="Collagen"/>
    <property type="match status" value="1"/>
</dbReference>
<evidence type="ECO:0000256" key="5">
    <source>
        <dbReference type="ARBA" id="ARBA00023278"/>
    </source>
</evidence>
<dbReference type="GO" id="GO:0005581">
    <property type="term" value="C:collagen trimer"/>
    <property type="evidence" value="ECO:0007669"/>
    <property type="project" value="UniProtKB-KW"/>
</dbReference>
<dbReference type="InterPro" id="IPR008160">
    <property type="entry name" value="Collagen"/>
</dbReference>
<dbReference type="InterPro" id="IPR001073">
    <property type="entry name" value="C1q_dom"/>
</dbReference>
<evidence type="ECO:0000256" key="6">
    <source>
        <dbReference type="SAM" id="MobiDB-lite"/>
    </source>
</evidence>
<evidence type="ECO:0000313" key="10">
    <source>
        <dbReference type="Proteomes" id="UP000050525"/>
    </source>
</evidence>
<feature type="domain" description="C1q" evidence="8">
    <location>
        <begin position="134"/>
        <end position="264"/>
    </location>
</feature>
<dbReference type="InterPro" id="IPR008983">
    <property type="entry name" value="Tumour_necrosis_fac-like_dom"/>
</dbReference>
<reference evidence="9 10" key="1">
    <citation type="journal article" date="2012" name="Genome Biol.">
        <title>Sequencing three crocodilian genomes to illuminate the evolution of archosaurs and amniotes.</title>
        <authorList>
            <person name="St John J.A."/>
            <person name="Braun E.L."/>
            <person name="Isberg S.R."/>
            <person name="Miles L.G."/>
            <person name="Chong A.Y."/>
            <person name="Gongora J."/>
            <person name="Dalzell P."/>
            <person name="Moran C."/>
            <person name="Bed'hom B."/>
            <person name="Abzhanov A."/>
            <person name="Burgess S.C."/>
            <person name="Cooksey A.M."/>
            <person name="Castoe T.A."/>
            <person name="Crawford N.G."/>
            <person name="Densmore L.D."/>
            <person name="Drew J.C."/>
            <person name="Edwards S.V."/>
            <person name="Faircloth B.C."/>
            <person name="Fujita M.K."/>
            <person name="Greenwold M.J."/>
            <person name="Hoffmann F.G."/>
            <person name="Howard J.M."/>
            <person name="Iguchi T."/>
            <person name="Janes D.E."/>
            <person name="Khan S.Y."/>
            <person name="Kohno S."/>
            <person name="de Koning A.J."/>
            <person name="Lance S.L."/>
            <person name="McCarthy F.M."/>
            <person name="McCormack J.E."/>
            <person name="Merchant M.E."/>
            <person name="Peterson D.G."/>
            <person name="Pollock D.D."/>
            <person name="Pourmand N."/>
            <person name="Raney B.J."/>
            <person name="Roessler K.A."/>
            <person name="Sanford J.R."/>
            <person name="Sawyer R.H."/>
            <person name="Schmidt C.J."/>
            <person name="Triplett E.W."/>
            <person name="Tuberville T.D."/>
            <person name="Venegas-Anaya M."/>
            <person name="Howard J.T."/>
            <person name="Jarvis E.D."/>
            <person name="Guillette L.J.Jr."/>
            <person name="Glenn T.C."/>
            <person name="Green R.E."/>
            <person name="Ray D.A."/>
        </authorList>
    </citation>
    <scope>NUCLEOTIDE SEQUENCE [LARGE SCALE GENOMIC DNA]</scope>
    <source>
        <strain evidence="9">KSC_2009_1</strain>
    </source>
</reference>
<dbReference type="FunFam" id="2.60.120.40:FF:000001">
    <property type="entry name" value="Complement C1q B chain"/>
    <property type="match status" value="1"/>
</dbReference>
<evidence type="ECO:0000256" key="3">
    <source>
        <dbReference type="ARBA" id="ARBA00022729"/>
    </source>
</evidence>
<comment type="caution">
    <text evidence="9">The sequence shown here is derived from an EMBL/GenBank/DDBJ whole genome shotgun (WGS) entry which is preliminary data.</text>
</comment>
<gene>
    <name evidence="9" type="primary">C1QC</name>
    <name evidence="9" type="ORF">Y1Q_0000171</name>
</gene>
<evidence type="ECO:0000256" key="1">
    <source>
        <dbReference type="ARBA" id="ARBA00004613"/>
    </source>
</evidence>
<dbReference type="Pfam" id="PF00386">
    <property type="entry name" value="C1q"/>
    <property type="match status" value="1"/>
</dbReference>